<dbReference type="EMBL" id="RYZH01000002">
    <property type="protein sequence ID" value="RUL89474.1"/>
    <property type="molecule type" value="Genomic_DNA"/>
</dbReference>
<evidence type="ECO:0000313" key="1">
    <source>
        <dbReference type="EMBL" id="RUL89474.1"/>
    </source>
</evidence>
<dbReference type="RefSeq" id="WP_126723551.1">
    <property type="nucleotide sequence ID" value="NZ_RYZH01000002.1"/>
</dbReference>
<dbReference type="PROSITE" id="PS51257">
    <property type="entry name" value="PROKAR_LIPOPROTEIN"/>
    <property type="match status" value="1"/>
</dbReference>
<organism evidence="1 2">
    <name type="scientific">Tautonia sociabilis</name>
    <dbReference type="NCBI Taxonomy" id="2080755"/>
    <lineage>
        <taxon>Bacteria</taxon>
        <taxon>Pseudomonadati</taxon>
        <taxon>Planctomycetota</taxon>
        <taxon>Planctomycetia</taxon>
        <taxon>Isosphaerales</taxon>
        <taxon>Isosphaeraceae</taxon>
        <taxon>Tautonia</taxon>
    </lineage>
</organism>
<reference evidence="1 2" key="2">
    <citation type="submission" date="2019-01" db="EMBL/GenBank/DDBJ databases">
        <title>Tautonia sociabilis, a novel thermotolerant planctomycete of Isosphaeraceae family, isolated from a 4000 m deep subterranean habitat.</title>
        <authorList>
            <person name="Kovaleva O.L."/>
            <person name="Elcheninov A.G."/>
            <person name="Van Heerden E."/>
            <person name="Toshchakov S.V."/>
            <person name="Novikov A."/>
            <person name="Bonch-Osmolovskaya E.A."/>
            <person name="Kublanov I.V."/>
        </authorList>
    </citation>
    <scope>NUCLEOTIDE SEQUENCE [LARGE SCALE GENOMIC DNA]</scope>
    <source>
        <strain evidence="1 2">GM2012</strain>
    </source>
</reference>
<sequence>MRLRVLIPATLVLAGCNPTYGDTLEQRLAGKTPEERRGILAQECGKEIANSLRPTEPGRLQHAEDMKRICEESTGRPVNFDARWLWPGLQ</sequence>
<keyword evidence="2" id="KW-1185">Reference proteome</keyword>
<dbReference type="Proteomes" id="UP000280296">
    <property type="component" value="Unassembled WGS sequence"/>
</dbReference>
<reference evidence="1 2" key="1">
    <citation type="submission" date="2018-12" db="EMBL/GenBank/DDBJ databases">
        <authorList>
            <person name="Toschakov S.V."/>
        </authorList>
    </citation>
    <scope>NUCLEOTIDE SEQUENCE [LARGE SCALE GENOMIC DNA]</scope>
    <source>
        <strain evidence="1 2">GM2012</strain>
    </source>
</reference>
<dbReference type="AlphaFoldDB" id="A0A432MPT8"/>
<comment type="caution">
    <text evidence="1">The sequence shown here is derived from an EMBL/GenBank/DDBJ whole genome shotgun (WGS) entry which is preliminary data.</text>
</comment>
<evidence type="ECO:0000313" key="2">
    <source>
        <dbReference type="Proteomes" id="UP000280296"/>
    </source>
</evidence>
<accession>A0A432MPT8</accession>
<protein>
    <recommendedName>
        <fullName evidence="3">Lipoprotein</fullName>
    </recommendedName>
</protein>
<evidence type="ECO:0008006" key="3">
    <source>
        <dbReference type="Google" id="ProtNLM"/>
    </source>
</evidence>
<gene>
    <name evidence="1" type="ORF">TsocGM_01495</name>
</gene>
<name>A0A432MPT8_9BACT</name>
<proteinExistence type="predicted"/>